<keyword evidence="3 9" id="KW-0813">Transport</keyword>
<accession>E1SS10</accession>
<evidence type="ECO:0000256" key="7">
    <source>
        <dbReference type="ARBA" id="ARBA00022989"/>
    </source>
</evidence>
<name>E1SS10_FERBD</name>
<dbReference type="FunFam" id="3.30.2090.10:FF:000001">
    <property type="entry name" value="Efflux pump membrane transporter"/>
    <property type="match status" value="1"/>
</dbReference>
<keyword evidence="7 9" id="KW-1133">Transmembrane helix</keyword>
<keyword evidence="6 9" id="KW-0812">Transmembrane</keyword>
<feature type="transmembrane region" description="Helical" evidence="9">
    <location>
        <begin position="366"/>
        <end position="390"/>
    </location>
</feature>
<comment type="caution">
    <text evidence="9">Lacks conserved residue(s) required for the propagation of feature annotation.</text>
</comment>
<dbReference type="FunFam" id="3.30.70.1430:FF:000001">
    <property type="entry name" value="Efflux pump membrane transporter"/>
    <property type="match status" value="1"/>
</dbReference>
<feature type="transmembrane region" description="Helical" evidence="9">
    <location>
        <begin position="340"/>
        <end position="359"/>
    </location>
</feature>
<dbReference type="Gene3D" id="3.30.70.1430">
    <property type="entry name" value="Multidrug efflux transporter AcrB pore domain"/>
    <property type="match status" value="2"/>
</dbReference>
<dbReference type="Gene3D" id="3.30.2090.10">
    <property type="entry name" value="Multidrug efflux transporter AcrB TolC docking domain, DN and DC subdomains"/>
    <property type="match status" value="2"/>
</dbReference>
<keyword evidence="11" id="KW-1185">Reference proteome</keyword>
<dbReference type="GO" id="GO:0005886">
    <property type="term" value="C:plasma membrane"/>
    <property type="evidence" value="ECO:0007669"/>
    <property type="project" value="UniProtKB-SubCell"/>
</dbReference>
<dbReference type="InterPro" id="IPR004764">
    <property type="entry name" value="MdtF-like"/>
</dbReference>
<dbReference type="Pfam" id="PF00873">
    <property type="entry name" value="ACR_tran"/>
    <property type="match status" value="1"/>
</dbReference>
<dbReference type="InterPro" id="IPR001036">
    <property type="entry name" value="Acrflvin-R"/>
</dbReference>
<dbReference type="STRING" id="550540.Fbal_1762"/>
<feature type="transmembrane region" description="Helical" evidence="9">
    <location>
        <begin position="538"/>
        <end position="554"/>
    </location>
</feature>
<dbReference type="OrthoDB" id="9757904at2"/>
<dbReference type="Gene3D" id="1.20.1640.10">
    <property type="entry name" value="Multidrug efflux transporter AcrB transmembrane domain"/>
    <property type="match status" value="2"/>
</dbReference>
<evidence type="ECO:0000313" key="10">
    <source>
        <dbReference type="EMBL" id="ADN75965.1"/>
    </source>
</evidence>
<dbReference type="InterPro" id="IPR027463">
    <property type="entry name" value="AcrB_DN_DC_subdom"/>
</dbReference>
<dbReference type="EMBL" id="CP002209">
    <property type="protein sequence ID" value="ADN75965.1"/>
    <property type="molecule type" value="Genomic_DNA"/>
</dbReference>
<reference evidence="10 11" key="1">
    <citation type="journal article" date="2010" name="Stand. Genomic Sci.">
        <title>Complete genome sequence of Ferrimonas balearica type strain (PAT).</title>
        <authorList>
            <person name="Nolan M."/>
            <person name="Sikorski J."/>
            <person name="Davenport K."/>
            <person name="Lucas S."/>
            <person name="Glavina Del Rio T."/>
            <person name="Tice H."/>
            <person name="Cheng J."/>
            <person name="Goodwin L."/>
            <person name="Pitluck S."/>
            <person name="Liolios K."/>
            <person name="Ivanova N."/>
            <person name="Mavromatis K."/>
            <person name="Ovchinnikova G."/>
            <person name="Pati A."/>
            <person name="Chen A."/>
            <person name="Palaniappan K."/>
            <person name="Land M."/>
            <person name="Hauser L."/>
            <person name="Chang Y."/>
            <person name="Jeffries C."/>
            <person name="Tapia R."/>
            <person name="Brettin T."/>
            <person name="Detter J."/>
            <person name="Han C."/>
            <person name="Yasawong M."/>
            <person name="Rohde M."/>
            <person name="Tindall B."/>
            <person name="Goker M."/>
            <person name="Woyke T."/>
            <person name="Bristow J."/>
            <person name="Eisen J."/>
            <person name="Markowitz V."/>
            <person name="Hugenholtz P."/>
            <person name="Kyrpides N."/>
            <person name="Klenk H."/>
            <person name="Lapidus A."/>
        </authorList>
    </citation>
    <scope>NUCLEOTIDE SEQUENCE [LARGE SCALE GENOMIC DNA]</scope>
    <source>
        <strain evidence="11">DSM 9799 / CCM 4581 / KCTC 23876 / PAT</strain>
    </source>
</reference>
<dbReference type="FunFam" id="3.30.70.1430:FF:000002">
    <property type="entry name" value="Efflux pump membrane transporter"/>
    <property type="match status" value="1"/>
</dbReference>
<dbReference type="PRINTS" id="PR00702">
    <property type="entry name" value="ACRIFLAVINRP"/>
</dbReference>
<keyword evidence="8 9" id="KW-0472">Membrane</keyword>
<evidence type="ECO:0000256" key="2">
    <source>
        <dbReference type="ARBA" id="ARBA00010942"/>
    </source>
</evidence>
<dbReference type="SUPFAM" id="SSF82714">
    <property type="entry name" value="Multidrug efflux transporter AcrB TolC docking domain, DN and DC subdomains"/>
    <property type="match status" value="2"/>
</dbReference>
<dbReference type="AlphaFoldDB" id="E1SS10"/>
<dbReference type="KEGG" id="fbl:Fbal_1762"/>
<dbReference type="GO" id="GO:0015562">
    <property type="term" value="F:efflux transmembrane transporter activity"/>
    <property type="evidence" value="ECO:0007669"/>
    <property type="project" value="InterPro"/>
</dbReference>
<feature type="transmembrane region" description="Helical" evidence="9">
    <location>
        <begin position="438"/>
        <end position="459"/>
    </location>
</feature>
<dbReference type="PANTHER" id="PTHR32063:SF13">
    <property type="entry name" value="MULTIDRUG EFFLUX PUMP SUBUNIT ACRB-RELATED"/>
    <property type="match status" value="1"/>
</dbReference>
<dbReference type="Gene3D" id="3.30.70.1440">
    <property type="entry name" value="Multidrug efflux transporter AcrB pore domain"/>
    <property type="match status" value="1"/>
</dbReference>
<keyword evidence="5 9" id="KW-0997">Cell inner membrane</keyword>
<feature type="transmembrane region" description="Helical" evidence="9">
    <location>
        <begin position="870"/>
        <end position="888"/>
    </location>
</feature>
<evidence type="ECO:0000256" key="1">
    <source>
        <dbReference type="ARBA" id="ARBA00004429"/>
    </source>
</evidence>
<dbReference type="Gene3D" id="3.30.70.1320">
    <property type="entry name" value="Multidrug efflux transporter AcrB pore domain like"/>
    <property type="match status" value="1"/>
</dbReference>
<organism evidence="10 11">
    <name type="scientific">Ferrimonas balearica (strain DSM 9799 / CCM 4581 / KCTC 23876 / PAT)</name>
    <dbReference type="NCBI Taxonomy" id="550540"/>
    <lineage>
        <taxon>Bacteria</taxon>
        <taxon>Pseudomonadati</taxon>
        <taxon>Pseudomonadota</taxon>
        <taxon>Gammaproteobacteria</taxon>
        <taxon>Alteromonadales</taxon>
        <taxon>Ferrimonadaceae</taxon>
        <taxon>Ferrimonas</taxon>
    </lineage>
</organism>
<feature type="transmembrane region" description="Helical" evidence="9">
    <location>
        <begin position="1002"/>
        <end position="1024"/>
    </location>
</feature>
<evidence type="ECO:0000256" key="6">
    <source>
        <dbReference type="ARBA" id="ARBA00022692"/>
    </source>
</evidence>
<dbReference type="GO" id="GO:0009636">
    <property type="term" value="P:response to toxic substance"/>
    <property type="evidence" value="ECO:0007669"/>
    <property type="project" value="UniProtKB-ARBA"/>
</dbReference>
<protein>
    <recommendedName>
        <fullName evidence="9">Efflux pump membrane transporter</fullName>
    </recommendedName>
</protein>
<proteinExistence type="inferred from homology"/>
<evidence type="ECO:0000256" key="4">
    <source>
        <dbReference type="ARBA" id="ARBA00022475"/>
    </source>
</evidence>
<comment type="similarity">
    <text evidence="2 9">Belongs to the resistance-nodulation-cell division (RND) (TC 2.A.6) family.</text>
</comment>
<dbReference type="RefSeq" id="WP_013345271.1">
    <property type="nucleotide sequence ID" value="NC_014541.1"/>
</dbReference>
<dbReference type="FunFam" id="3.30.2090.10:FF:000002">
    <property type="entry name" value="Efflux pump membrane transporter"/>
    <property type="match status" value="1"/>
</dbReference>
<comment type="subcellular location">
    <subcellularLocation>
        <location evidence="1 9">Cell inner membrane</location>
        <topology evidence="1 9">Multi-pass membrane protein</topology>
    </subcellularLocation>
</comment>
<dbReference type="Proteomes" id="UP000006683">
    <property type="component" value="Chromosome"/>
</dbReference>
<evidence type="ECO:0000256" key="5">
    <source>
        <dbReference type="ARBA" id="ARBA00022519"/>
    </source>
</evidence>
<feature type="transmembrane region" description="Helical" evidence="9">
    <location>
        <begin position="894"/>
        <end position="914"/>
    </location>
</feature>
<dbReference type="PANTHER" id="PTHR32063">
    <property type="match status" value="1"/>
</dbReference>
<dbReference type="NCBIfam" id="TIGR00915">
    <property type="entry name" value="2A0602"/>
    <property type="match status" value="1"/>
</dbReference>
<feature type="transmembrane region" description="Helical" evidence="9">
    <location>
        <begin position="970"/>
        <end position="990"/>
    </location>
</feature>
<dbReference type="FunFam" id="1.20.1640.10:FF:000001">
    <property type="entry name" value="Efflux pump membrane transporter"/>
    <property type="match status" value="1"/>
</dbReference>
<evidence type="ECO:0000313" key="11">
    <source>
        <dbReference type="Proteomes" id="UP000006683"/>
    </source>
</evidence>
<feature type="transmembrane region" description="Helical" evidence="9">
    <location>
        <begin position="465"/>
        <end position="488"/>
    </location>
</feature>
<gene>
    <name evidence="10" type="ordered locus">Fbal_1762</name>
</gene>
<dbReference type="GeneID" id="67181967"/>
<dbReference type="SUPFAM" id="SSF82693">
    <property type="entry name" value="Multidrug efflux transporter AcrB pore domain, PN1, PN2, PC1 and PC2 subdomains"/>
    <property type="match status" value="4"/>
</dbReference>
<evidence type="ECO:0000256" key="9">
    <source>
        <dbReference type="RuleBase" id="RU364070"/>
    </source>
</evidence>
<dbReference type="NCBIfam" id="NF000282">
    <property type="entry name" value="RND_permease_1"/>
    <property type="match status" value="1"/>
</dbReference>
<evidence type="ECO:0000256" key="3">
    <source>
        <dbReference type="ARBA" id="ARBA00022448"/>
    </source>
</evidence>
<evidence type="ECO:0000256" key="8">
    <source>
        <dbReference type="ARBA" id="ARBA00023136"/>
    </source>
</evidence>
<keyword evidence="4" id="KW-1003">Cell membrane</keyword>
<dbReference type="SUPFAM" id="SSF82866">
    <property type="entry name" value="Multidrug efflux transporter AcrB transmembrane domain"/>
    <property type="match status" value="2"/>
</dbReference>
<dbReference type="GO" id="GO:0042910">
    <property type="term" value="F:xenobiotic transmembrane transporter activity"/>
    <property type="evidence" value="ECO:0007669"/>
    <property type="project" value="TreeGrafter"/>
</dbReference>
<dbReference type="HOGENOM" id="CLU_002755_1_1_6"/>
<dbReference type="eggNOG" id="COG0841">
    <property type="taxonomic scope" value="Bacteria"/>
</dbReference>
<sequence>MANFFIDRPVFAWVLAILAMLAGILSLVQLPVAQYPNIAPPAIQVTAFYPGASAKTAEETVTQVIEQELTGLDGLRYISSESDSFGNSIITLTFEAGTDPDIAQVQVQNKVSGATAKLPEVVQRQGVVVEKSSDTFLMVMAFYSTDGSMTDTDLSDFVASNLEDPISRVPGVGSVQLFGAEYAMRIWLDPNRLESYGLNPSDVTAAIAEQNTQVSAGQLGATPVVEGQQLNATITARSLLRTPEEFEGILLKVEEDGSEVRIRDVARVELGAANYSTIARYNGQPASGMGISLATGANALDTMNAVNDRIAELRNLFPPGVEMQVPYDTTPFVKLSIENVVHTLLEAVVLVFLVMFLFLQSFRATLIPTIAIPVVVLGTMAVLMALGYSINTLTMFAMVLAIGLLVDDAIVVVEGVERVMEEEGLPPLEATRKSMKQLSGALVGIGMVLSAVFVPMAFFGGTTGIIYRQFSITIVTAVALSVLVALILTPTLCVQLMKQGHGSGSDKGFFGWFNRTFDRATNGYVGHVDGFIRRMGRLMLIFVALAAVAGYLMTRLPTSFLPDEDQGVMIGMVMLPTGSTQAQTVDVLKQAEDYFLTNETEAVASVFSVAGFSFAGRGANAGILFMNMVPFKERTTEESSVWAVMGRAQRAFSQIKEAMVFVFAPPAIIELGTATGFDMYLQDRTGLGHDALMQGRNQLLGMAMQNPNLMNVRPNGLDDTPQFVIEIDQLKAEALGVSINDINNTLTTSFGSAYVNDFIDRGRVKQVYVQSDAQYRMVPSDIDFWYVRNNQGEMVPLKAITSTRWEFGSPRLERFNGVSAMQIQGQPKAGISTGVAMTTMEQLVSQLPNNLNVAWTGLSYEEREAGGQAGALYVLSILIVFLCLAALYESWSVPFSVILVVPLGVLGAVIATGLRGLDNDVYFQVGLLTTVGLSAKNAIMIVEFAKQYYEEGADMVEAALHAARVRLRPILMTSLAFGFGVLPLALSSGAGSGAQNAVGTGVIGGVITATFLGVFFVPLFFVFVSRLAHRKQTSPPAPEAPAQEGAV</sequence>